<proteinExistence type="predicted"/>
<keyword evidence="1" id="KW-0456">Lyase</keyword>
<dbReference type="SUPFAM" id="SSF51604">
    <property type="entry name" value="Enolase C-terminal domain-like"/>
    <property type="match status" value="1"/>
</dbReference>
<name>A0A6J4JMC2_9PROT</name>
<dbReference type="GO" id="GO:0016829">
    <property type="term" value="F:lyase activity"/>
    <property type="evidence" value="ECO:0007669"/>
    <property type="project" value="UniProtKB-KW"/>
</dbReference>
<dbReference type="PANTHER" id="PTHR48080">
    <property type="entry name" value="D-GALACTONATE DEHYDRATASE-RELATED"/>
    <property type="match status" value="1"/>
</dbReference>
<dbReference type="SUPFAM" id="SSF54826">
    <property type="entry name" value="Enolase N-terminal domain-like"/>
    <property type="match status" value="1"/>
</dbReference>
<gene>
    <name evidence="3" type="ORF">AVDCRST_MAG04-3824</name>
</gene>
<dbReference type="GO" id="GO:0000287">
    <property type="term" value="F:magnesium ion binding"/>
    <property type="evidence" value="ECO:0007669"/>
    <property type="project" value="UniProtKB-ARBA"/>
</dbReference>
<dbReference type="InterPro" id="IPR029017">
    <property type="entry name" value="Enolase-like_N"/>
</dbReference>
<dbReference type="SMART" id="SM00922">
    <property type="entry name" value="MR_MLE"/>
    <property type="match status" value="1"/>
</dbReference>
<evidence type="ECO:0000259" key="2">
    <source>
        <dbReference type="SMART" id="SM00922"/>
    </source>
</evidence>
<dbReference type="Gene3D" id="3.30.390.10">
    <property type="entry name" value="Enolase-like, N-terminal domain"/>
    <property type="match status" value="1"/>
</dbReference>
<reference evidence="3" key="1">
    <citation type="submission" date="2020-02" db="EMBL/GenBank/DDBJ databases">
        <authorList>
            <person name="Meier V. D."/>
        </authorList>
    </citation>
    <scope>NUCLEOTIDE SEQUENCE</scope>
    <source>
        <strain evidence="3">AVDCRST_MAG04</strain>
    </source>
</reference>
<protein>
    <submittedName>
        <fullName evidence="3">Putative mandelate racemase/muconate lactonizing enzyme</fullName>
    </submittedName>
</protein>
<dbReference type="InterPro" id="IPR013341">
    <property type="entry name" value="Mandelate_racemase_N_dom"/>
</dbReference>
<dbReference type="InterPro" id="IPR029065">
    <property type="entry name" value="Enolase_C-like"/>
</dbReference>
<dbReference type="PROSITE" id="PS00909">
    <property type="entry name" value="MR_MLE_2"/>
    <property type="match status" value="1"/>
</dbReference>
<dbReference type="Pfam" id="PF02746">
    <property type="entry name" value="MR_MLE_N"/>
    <property type="match status" value="1"/>
</dbReference>
<dbReference type="CDD" id="cd03316">
    <property type="entry name" value="MR_like"/>
    <property type="match status" value="1"/>
</dbReference>
<dbReference type="PROSITE" id="PS00908">
    <property type="entry name" value="MR_MLE_1"/>
    <property type="match status" value="1"/>
</dbReference>
<dbReference type="InterPro" id="IPR013342">
    <property type="entry name" value="Mandelate_racemase_C"/>
</dbReference>
<dbReference type="EMBL" id="CADCTL010000288">
    <property type="protein sequence ID" value="CAA9282382.1"/>
    <property type="molecule type" value="Genomic_DNA"/>
</dbReference>
<dbReference type="Gene3D" id="3.20.20.120">
    <property type="entry name" value="Enolase-like C-terminal domain"/>
    <property type="match status" value="1"/>
</dbReference>
<evidence type="ECO:0000256" key="1">
    <source>
        <dbReference type="ARBA" id="ARBA00023239"/>
    </source>
</evidence>
<feature type="domain" description="Mandelate racemase/muconate lactonizing enzyme C-terminal" evidence="2">
    <location>
        <begin position="154"/>
        <end position="247"/>
    </location>
</feature>
<dbReference type="PANTHER" id="PTHR48080:SF2">
    <property type="entry name" value="D-GALACTONATE DEHYDRATASE"/>
    <property type="match status" value="1"/>
</dbReference>
<sequence>MGSFTIARIETFVFRAPIGEPVVTSFGSLPERVSVVVRAEDADGAHGWGEVWCNFPSYGAEHRGLVLHRTLAPMALGRAVDDPAALWRDLAMRTHVLAVQSGDVGAFAAALAGLDAALWDLKARRAGLPLARLLGGEVHEVPVYASGLNPGDGPETVERARAEGYRRFKQKIGFGEEVDLPNLRRIASGLQEGETLLVDVNQGWPAEEARRMAPGLNELPLGWVEEPILADRPEAEWRLLAEAYAAPLAGGENLRGQDLLRASSDLWLGVVQPDVGKWGGVSGCLAVGQAAVEAGKRYCPHWLSGGIGLMASAHLLSAVGGAGMLEVDSNPNPLRTLLAQPFPRLADGAFALPDAPGIGVEPDMGAARPFLVAQHEAA</sequence>
<organism evidence="3">
    <name type="scientific">uncultured Acetobacteraceae bacterium</name>
    <dbReference type="NCBI Taxonomy" id="169975"/>
    <lineage>
        <taxon>Bacteria</taxon>
        <taxon>Pseudomonadati</taxon>
        <taxon>Pseudomonadota</taxon>
        <taxon>Alphaproteobacteria</taxon>
        <taxon>Acetobacterales</taxon>
        <taxon>Acetobacteraceae</taxon>
        <taxon>environmental samples</taxon>
    </lineage>
</organism>
<dbReference type="AlphaFoldDB" id="A0A6J4JMC2"/>
<accession>A0A6J4JMC2</accession>
<dbReference type="InterPro" id="IPR034593">
    <property type="entry name" value="DgoD-like"/>
</dbReference>
<dbReference type="SFLD" id="SFLDS00001">
    <property type="entry name" value="Enolase"/>
    <property type="match status" value="1"/>
</dbReference>
<evidence type="ECO:0000313" key="3">
    <source>
        <dbReference type="EMBL" id="CAA9282382.1"/>
    </source>
</evidence>
<dbReference type="InterPro" id="IPR018110">
    <property type="entry name" value="Mandel_Rmase/mucon_lact_enz_CS"/>
</dbReference>
<dbReference type="Pfam" id="PF13378">
    <property type="entry name" value="MR_MLE_C"/>
    <property type="match status" value="1"/>
</dbReference>
<dbReference type="GO" id="GO:0009063">
    <property type="term" value="P:amino acid catabolic process"/>
    <property type="evidence" value="ECO:0007669"/>
    <property type="project" value="InterPro"/>
</dbReference>
<dbReference type="InterPro" id="IPR036849">
    <property type="entry name" value="Enolase-like_C_sf"/>
</dbReference>
<dbReference type="SFLD" id="SFLDG00179">
    <property type="entry name" value="mandelate_racemase"/>
    <property type="match status" value="1"/>
</dbReference>